<evidence type="ECO:0000256" key="2">
    <source>
        <dbReference type="PROSITE-ProRule" id="PRU00059"/>
    </source>
</evidence>
<evidence type="ECO:0000256" key="1">
    <source>
        <dbReference type="ARBA" id="ARBA00023157"/>
    </source>
</evidence>
<gene>
    <name evidence="4" type="ORF">HPB48_015599</name>
</gene>
<keyword evidence="1" id="KW-1015">Disulfide bond</keyword>
<dbReference type="EMBL" id="JABSTR010000001">
    <property type="protein sequence ID" value="KAH9362487.1"/>
    <property type="molecule type" value="Genomic_DNA"/>
</dbReference>
<comment type="caution">
    <text evidence="4">The sequence shown here is derived from an EMBL/GenBank/DDBJ whole genome shotgun (WGS) entry which is preliminary data.</text>
</comment>
<dbReference type="AlphaFoldDB" id="A0A9J6FI45"/>
<dbReference type="InterPro" id="IPR000859">
    <property type="entry name" value="CUB_dom"/>
</dbReference>
<comment type="caution">
    <text evidence="2">Lacks conserved residue(s) required for the propagation of feature annotation.</text>
</comment>
<dbReference type="OrthoDB" id="10063988at2759"/>
<evidence type="ECO:0000313" key="4">
    <source>
        <dbReference type="EMBL" id="KAH9362487.1"/>
    </source>
</evidence>
<dbReference type="InterPro" id="IPR035914">
    <property type="entry name" value="Sperma_CUB_dom_sf"/>
</dbReference>
<dbReference type="Gene3D" id="2.60.120.290">
    <property type="entry name" value="Spermadhesin, CUB domain"/>
    <property type="match status" value="1"/>
</dbReference>
<keyword evidence="5" id="KW-1185">Reference proteome</keyword>
<dbReference type="PROSITE" id="PS01180">
    <property type="entry name" value="CUB"/>
    <property type="match status" value="1"/>
</dbReference>
<dbReference type="Pfam" id="PF00431">
    <property type="entry name" value="CUB"/>
    <property type="match status" value="1"/>
</dbReference>
<dbReference type="VEuPathDB" id="VectorBase:HLOH_052894"/>
<proteinExistence type="predicted"/>
<name>A0A9J6FI45_HAELO</name>
<dbReference type="OMA" id="PDDVECI"/>
<dbReference type="SUPFAM" id="SSF49854">
    <property type="entry name" value="Spermadhesin, CUB domain"/>
    <property type="match status" value="1"/>
</dbReference>
<accession>A0A9J6FI45</accession>
<dbReference type="PANTHER" id="PTHR24255">
    <property type="entry name" value="COMPLEMENT COMPONENT 1, S SUBCOMPONENT-RELATED"/>
    <property type="match status" value="1"/>
</dbReference>
<feature type="domain" description="CUB" evidence="3">
    <location>
        <begin position="39"/>
        <end position="95"/>
    </location>
</feature>
<organism evidence="4 5">
    <name type="scientific">Haemaphysalis longicornis</name>
    <name type="common">Bush tick</name>
    <dbReference type="NCBI Taxonomy" id="44386"/>
    <lineage>
        <taxon>Eukaryota</taxon>
        <taxon>Metazoa</taxon>
        <taxon>Ecdysozoa</taxon>
        <taxon>Arthropoda</taxon>
        <taxon>Chelicerata</taxon>
        <taxon>Arachnida</taxon>
        <taxon>Acari</taxon>
        <taxon>Parasitiformes</taxon>
        <taxon>Ixodida</taxon>
        <taxon>Ixodoidea</taxon>
        <taxon>Ixodidae</taxon>
        <taxon>Haemaphysalinae</taxon>
        <taxon>Haemaphysalis</taxon>
    </lineage>
</organism>
<dbReference type="Proteomes" id="UP000821853">
    <property type="component" value="Chromosome 1"/>
</dbReference>
<protein>
    <recommendedName>
        <fullName evidence="3">CUB domain-containing protein</fullName>
    </recommendedName>
</protein>
<dbReference type="PANTHER" id="PTHR24255:SF31">
    <property type="entry name" value="CUBILIN-LIKE PROTEIN"/>
    <property type="match status" value="1"/>
</dbReference>
<dbReference type="GO" id="GO:0004252">
    <property type="term" value="F:serine-type endopeptidase activity"/>
    <property type="evidence" value="ECO:0007669"/>
    <property type="project" value="TreeGrafter"/>
</dbReference>
<evidence type="ECO:0000313" key="5">
    <source>
        <dbReference type="Proteomes" id="UP000821853"/>
    </source>
</evidence>
<reference evidence="4 5" key="1">
    <citation type="journal article" date="2020" name="Cell">
        <title>Large-Scale Comparative Analyses of Tick Genomes Elucidate Their Genetic Diversity and Vector Capacities.</title>
        <authorList>
            <consortium name="Tick Genome and Microbiome Consortium (TIGMIC)"/>
            <person name="Jia N."/>
            <person name="Wang J."/>
            <person name="Shi W."/>
            <person name="Du L."/>
            <person name="Sun Y."/>
            <person name="Zhan W."/>
            <person name="Jiang J.F."/>
            <person name="Wang Q."/>
            <person name="Zhang B."/>
            <person name="Ji P."/>
            <person name="Bell-Sakyi L."/>
            <person name="Cui X.M."/>
            <person name="Yuan T.T."/>
            <person name="Jiang B.G."/>
            <person name="Yang W.F."/>
            <person name="Lam T.T."/>
            <person name="Chang Q.C."/>
            <person name="Ding S.J."/>
            <person name="Wang X.J."/>
            <person name="Zhu J.G."/>
            <person name="Ruan X.D."/>
            <person name="Zhao L."/>
            <person name="Wei J.T."/>
            <person name="Ye R.Z."/>
            <person name="Que T.C."/>
            <person name="Du C.H."/>
            <person name="Zhou Y.H."/>
            <person name="Cheng J.X."/>
            <person name="Dai P.F."/>
            <person name="Guo W.B."/>
            <person name="Han X.H."/>
            <person name="Huang E.J."/>
            <person name="Li L.F."/>
            <person name="Wei W."/>
            <person name="Gao Y.C."/>
            <person name="Liu J.Z."/>
            <person name="Shao H.Z."/>
            <person name="Wang X."/>
            <person name="Wang C.C."/>
            <person name="Yang T.C."/>
            <person name="Huo Q.B."/>
            <person name="Li W."/>
            <person name="Chen H.Y."/>
            <person name="Chen S.E."/>
            <person name="Zhou L.G."/>
            <person name="Ni X.B."/>
            <person name="Tian J.H."/>
            <person name="Sheng Y."/>
            <person name="Liu T."/>
            <person name="Pan Y.S."/>
            <person name="Xia L.Y."/>
            <person name="Li J."/>
            <person name="Zhao F."/>
            <person name="Cao W.C."/>
        </authorList>
    </citation>
    <scope>NUCLEOTIDE SEQUENCE [LARGE SCALE GENOMIC DNA]</scope>
    <source>
        <strain evidence="4">HaeL-2018</strain>
    </source>
</reference>
<evidence type="ECO:0000259" key="3">
    <source>
        <dbReference type="PROSITE" id="PS01180"/>
    </source>
</evidence>
<dbReference type="CDD" id="cd00041">
    <property type="entry name" value="CUB"/>
    <property type="match status" value="1"/>
</dbReference>
<sequence>MAAPARADLRGKTAAMSCSSFGPLFALHPPCQTGRKVECNRTLVLSPEHSRGALSSPNFPGTYPSSQRCFIDIQAPAGFRVELRFSEFLLEDHPG</sequence>
<dbReference type="GO" id="GO:0005615">
    <property type="term" value="C:extracellular space"/>
    <property type="evidence" value="ECO:0007669"/>
    <property type="project" value="TreeGrafter"/>
</dbReference>